<sequence length="109" mass="12835">MLIDTPPAWGSPRFLREVVSLEAKAVTEECVNRKLKRQEIKSFDFIEIPPFCHGYPFYDDHNIYYICSQYFRAMKMIVFIANEDGLDGLYFLCLTCEKQTHARKENVMV</sequence>
<accession>A0A1Y3U6B6</accession>
<gene>
    <name evidence="1" type="ORF">B5G26_13560</name>
</gene>
<name>A0A1Y3U6B6_9FIRM</name>
<dbReference type="AlphaFoldDB" id="A0A1Y3U6B6"/>
<protein>
    <submittedName>
        <fullName evidence="1">Uncharacterized protein</fullName>
    </submittedName>
</protein>
<proteinExistence type="predicted"/>
<evidence type="ECO:0000313" key="1">
    <source>
        <dbReference type="EMBL" id="OUN40890.1"/>
    </source>
</evidence>
<evidence type="ECO:0000313" key="2">
    <source>
        <dbReference type="Proteomes" id="UP000195455"/>
    </source>
</evidence>
<comment type="caution">
    <text evidence="1">The sequence shown here is derived from an EMBL/GenBank/DDBJ whole genome shotgun (WGS) entry which is preliminary data.</text>
</comment>
<organism evidence="1 2">
    <name type="scientific">Anaerotignum lactatifermentans</name>
    <dbReference type="NCBI Taxonomy" id="160404"/>
    <lineage>
        <taxon>Bacteria</taxon>
        <taxon>Bacillati</taxon>
        <taxon>Bacillota</taxon>
        <taxon>Clostridia</taxon>
        <taxon>Lachnospirales</taxon>
        <taxon>Anaerotignaceae</taxon>
        <taxon>Anaerotignum</taxon>
    </lineage>
</organism>
<dbReference type="Proteomes" id="UP000195455">
    <property type="component" value="Unassembled WGS sequence"/>
</dbReference>
<dbReference type="EMBL" id="NFHM01000027">
    <property type="protein sequence ID" value="OUN40890.1"/>
    <property type="molecule type" value="Genomic_DNA"/>
</dbReference>
<reference evidence="2" key="1">
    <citation type="submission" date="2017-04" db="EMBL/GenBank/DDBJ databases">
        <title>Function of individual gut microbiota members based on whole genome sequencing of pure cultures obtained from chicken caecum.</title>
        <authorList>
            <person name="Medvecky M."/>
            <person name="Cejkova D."/>
            <person name="Polansky O."/>
            <person name="Karasova D."/>
            <person name="Kubasova T."/>
            <person name="Cizek A."/>
            <person name="Rychlik I."/>
        </authorList>
    </citation>
    <scope>NUCLEOTIDE SEQUENCE [LARGE SCALE GENOMIC DNA]</scope>
    <source>
        <strain evidence="2">An75</strain>
    </source>
</reference>